<evidence type="ECO:0000313" key="6">
    <source>
        <dbReference type="Proteomes" id="UP000823405"/>
    </source>
</evidence>
<dbReference type="InterPro" id="IPR050248">
    <property type="entry name" value="Polysacc_deacetylase_ArnD"/>
</dbReference>
<evidence type="ECO:0000256" key="3">
    <source>
        <dbReference type="SAM" id="MobiDB-lite"/>
    </source>
</evidence>
<dbReference type="Gene3D" id="3.20.20.370">
    <property type="entry name" value="Glycoside hydrolase/deacetylase"/>
    <property type="match status" value="1"/>
</dbReference>
<dbReference type="GO" id="GO:0009272">
    <property type="term" value="P:fungal-type cell wall biogenesis"/>
    <property type="evidence" value="ECO:0007669"/>
    <property type="project" value="UniProtKB-ARBA"/>
</dbReference>
<feature type="region of interest" description="Disordered" evidence="3">
    <location>
        <begin position="204"/>
        <end position="247"/>
    </location>
</feature>
<name>A0A9P6QMQ4_9FUNG</name>
<keyword evidence="1" id="KW-0479">Metal-binding</keyword>
<dbReference type="PROSITE" id="PS51677">
    <property type="entry name" value="NODB"/>
    <property type="match status" value="1"/>
</dbReference>
<feature type="non-terminal residue" evidence="5">
    <location>
        <position position="247"/>
    </location>
</feature>
<dbReference type="GO" id="GO:0046872">
    <property type="term" value="F:metal ion binding"/>
    <property type="evidence" value="ECO:0007669"/>
    <property type="project" value="UniProtKB-KW"/>
</dbReference>
<organism evidence="5 6">
    <name type="scientific">Linnemannia gamsii</name>
    <dbReference type="NCBI Taxonomy" id="64522"/>
    <lineage>
        <taxon>Eukaryota</taxon>
        <taxon>Fungi</taxon>
        <taxon>Fungi incertae sedis</taxon>
        <taxon>Mucoromycota</taxon>
        <taxon>Mortierellomycotina</taxon>
        <taxon>Mortierellomycetes</taxon>
        <taxon>Mortierellales</taxon>
        <taxon>Mortierellaceae</taxon>
        <taxon>Linnemannia</taxon>
    </lineage>
</organism>
<proteinExistence type="predicted"/>
<dbReference type="GO" id="GO:0016020">
    <property type="term" value="C:membrane"/>
    <property type="evidence" value="ECO:0007669"/>
    <property type="project" value="TreeGrafter"/>
</dbReference>
<protein>
    <submittedName>
        <fullName evidence="5">Chitin deacetylase</fullName>
    </submittedName>
</protein>
<gene>
    <name evidence="5" type="primary">CDA2_14</name>
    <name evidence="5" type="ORF">BGZ97_010314</name>
</gene>
<accession>A0A9P6QMQ4</accession>
<comment type="caution">
    <text evidence="5">The sequence shown here is derived from an EMBL/GenBank/DDBJ whole genome shotgun (WGS) entry which is preliminary data.</text>
</comment>
<dbReference type="Pfam" id="PF01522">
    <property type="entry name" value="Polysacc_deac_1"/>
    <property type="match status" value="1"/>
</dbReference>
<keyword evidence="6" id="KW-1185">Reference proteome</keyword>
<keyword evidence="2" id="KW-0378">Hydrolase</keyword>
<dbReference type="SUPFAM" id="SSF88713">
    <property type="entry name" value="Glycoside hydrolase/deacetylase"/>
    <property type="match status" value="1"/>
</dbReference>
<evidence type="ECO:0000256" key="2">
    <source>
        <dbReference type="ARBA" id="ARBA00022801"/>
    </source>
</evidence>
<feature type="non-terminal residue" evidence="5">
    <location>
        <position position="1"/>
    </location>
</feature>
<reference evidence="5" key="1">
    <citation type="journal article" date="2020" name="Fungal Divers.">
        <title>Resolving the Mortierellaceae phylogeny through synthesis of multi-gene phylogenetics and phylogenomics.</title>
        <authorList>
            <person name="Vandepol N."/>
            <person name="Liber J."/>
            <person name="Desiro A."/>
            <person name="Na H."/>
            <person name="Kennedy M."/>
            <person name="Barry K."/>
            <person name="Grigoriev I.V."/>
            <person name="Miller A.N."/>
            <person name="O'Donnell K."/>
            <person name="Stajich J.E."/>
            <person name="Bonito G."/>
        </authorList>
    </citation>
    <scope>NUCLEOTIDE SEQUENCE</scope>
    <source>
        <strain evidence="5">NVP60</strain>
    </source>
</reference>
<dbReference type="GO" id="GO:0005975">
    <property type="term" value="P:carbohydrate metabolic process"/>
    <property type="evidence" value="ECO:0007669"/>
    <property type="project" value="InterPro"/>
</dbReference>
<dbReference type="AlphaFoldDB" id="A0A9P6QMQ4"/>
<feature type="compositionally biased region" description="Polar residues" evidence="3">
    <location>
        <begin position="238"/>
        <end position="247"/>
    </location>
</feature>
<feature type="compositionally biased region" description="Low complexity" evidence="3">
    <location>
        <begin position="214"/>
        <end position="236"/>
    </location>
</feature>
<evidence type="ECO:0000259" key="4">
    <source>
        <dbReference type="PROSITE" id="PS51677"/>
    </source>
</evidence>
<dbReference type="Proteomes" id="UP000823405">
    <property type="component" value="Unassembled WGS sequence"/>
</dbReference>
<evidence type="ECO:0000313" key="5">
    <source>
        <dbReference type="EMBL" id="KAG0275374.1"/>
    </source>
</evidence>
<evidence type="ECO:0000256" key="1">
    <source>
        <dbReference type="ARBA" id="ARBA00022723"/>
    </source>
</evidence>
<dbReference type="PANTHER" id="PTHR10587:SF133">
    <property type="entry name" value="CHITIN DEACETYLASE 1-RELATED"/>
    <property type="match status" value="1"/>
</dbReference>
<dbReference type="InterPro" id="IPR011330">
    <property type="entry name" value="Glyco_hydro/deAcase_b/a-brl"/>
</dbReference>
<dbReference type="GO" id="GO:0004099">
    <property type="term" value="F:chitin deacetylase activity"/>
    <property type="evidence" value="ECO:0007669"/>
    <property type="project" value="UniProtKB-ARBA"/>
</dbReference>
<dbReference type="InterPro" id="IPR002509">
    <property type="entry name" value="NODB_dom"/>
</dbReference>
<feature type="domain" description="NodB homology" evidence="4">
    <location>
        <begin position="20"/>
        <end position="247"/>
    </location>
</feature>
<dbReference type="OrthoDB" id="407355at2759"/>
<dbReference type="PANTHER" id="PTHR10587">
    <property type="entry name" value="GLYCOSYL TRANSFERASE-RELATED"/>
    <property type="match status" value="1"/>
</dbReference>
<sequence length="247" mass="26606">CYWTCEGCAADDITACAAPNTWGLTFDDGPSTATPTLLNYLKTNKHSATFFLIGSNVIQYPDTVKREVAEGHHLASHTWSHHALTTLSNEQIVAEMKWTEKAVMEATGLRLKYMRPPYGDINNRVRYVLKKLGYIPVDWTGDAFDTNDWQMPTMAESKTKGFYCLEHDLNDLTVGAAQKLIPLGTARNINIASVAQCEGDSQPYQLGGTAPMPSVSGATPSVTASSSATKTPTGSAPIGTSTAAKPS</sequence>
<dbReference type="EMBL" id="JAAAIN010005261">
    <property type="protein sequence ID" value="KAG0275374.1"/>
    <property type="molecule type" value="Genomic_DNA"/>
</dbReference>